<reference evidence="3" key="1">
    <citation type="journal article" date="2010" name="Nat. Biotechnol.">
        <title>Draft genome sequence of the oilseed species Ricinus communis.</title>
        <authorList>
            <person name="Chan A.P."/>
            <person name="Crabtree J."/>
            <person name="Zhao Q."/>
            <person name="Lorenzi H."/>
            <person name="Orvis J."/>
            <person name="Puiu D."/>
            <person name="Melake-Berhan A."/>
            <person name="Jones K.M."/>
            <person name="Redman J."/>
            <person name="Chen G."/>
            <person name="Cahoon E.B."/>
            <person name="Gedil M."/>
            <person name="Stanke M."/>
            <person name="Haas B.J."/>
            <person name="Wortman J.R."/>
            <person name="Fraser-Liggett C.M."/>
            <person name="Ravel J."/>
            <person name="Rabinowicz P.D."/>
        </authorList>
    </citation>
    <scope>NUCLEOTIDE SEQUENCE [LARGE SCALE GENOMIC DNA]</scope>
    <source>
        <strain evidence="3">cv. Hale</strain>
    </source>
</reference>
<dbReference type="EMBL" id="EQ973779">
    <property type="protein sequence ID" value="EEF49193.1"/>
    <property type="molecule type" value="Genomic_DNA"/>
</dbReference>
<proteinExistence type="predicted"/>
<evidence type="ECO:0000313" key="2">
    <source>
        <dbReference type="EMBL" id="EEF49193.1"/>
    </source>
</evidence>
<protein>
    <submittedName>
        <fullName evidence="2">Uncharacterized protein</fullName>
    </submittedName>
</protein>
<name>B9RHI3_RICCO</name>
<organism evidence="2 3">
    <name type="scientific">Ricinus communis</name>
    <name type="common">Castor bean</name>
    <dbReference type="NCBI Taxonomy" id="3988"/>
    <lineage>
        <taxon>Eukaryota</taxon>
        <taxon>Viridiplantae</taxon>
        <taxon>Streptophyta</taxon>
        <taxon>Embryophyta</taxon>
        <taxon>Tracheophyta</taxon>
        <taxon>Spermatophyta</taxon>
        <taxon>Magnoliopsida</taxon>
        <taxon>eudicotyledons</taxon>
        <taxon>Gunneridae</taxon>
        <taxon>Pentapetalae</taxon>
        <taxon>rosids</taxon>
        <taxon>fabids</taxon>
        <taxon>Malpighiales</taxon>
        <taxon>Euphorbiaceae</taxon>
        <taxon>Acalyphoideae</taxon>
        <taxon>Acalypheae</taxon>
        <taxon>Ricinus</taxon>
    </lineage>
</organism>
<dbReference type="Proteomes" id="UP000008311">
    <property type="component" value="Unassembled WGS sequence"/>
</dbReference>
<evidence type="ECO:0000256" key="1">
    <source>
        <dbReference type="SAM" id="MobiDB-lite"/>
    </source>
</evidence>
<gene>
    <name evidence="2" type="ORF">RCOM_1527500</name>
</gene>
<evidence type="ECO:0000313" key="3">
    <source>
        <dbReference type="Proteomes" id="UP000008311"/>
    </source>
</evidence>
<keyword evidence="3" id="KW-1185">Reference proteome</keyword>
<sequence>MTHRASFSNSPYPSKSPCHAQDGLPPFPAYQKSELGKYTPLRTLTHDSFRLFTSL</sequence>
<feature type="compositionally biased region" description="Polar residues" evidence="1">
    <location>
        <begin position="1"/>
        <end position="13"/>
    </location>
</feature>
<dbReference type="InParanoid" id="B9RHI3"/>
<accession>B9RHI3</accession>
<dbReference type="AlphaFoldDB" id="B9RHI3"/>
<feature type="region of interest" description="Disordered" evidence="1">
    <location>
        <begin position="1"/>
        <end position="31"/>
    </location>
</feature>